<dbReference type="SMART" id="SM00997">
    <property type="entry name" value="AdoHcyase_NAD"/>
    <property type="match status" value="1"/>
</dbReference>
<dbReference type="PROSITE" id="PS00671">
    <property type="entry name" value="D_2_HYDROXYACID_DH_3"/>
    <property type="match status" value="1"/>
</dbReference>
<dbReference type="SUPFAM" id="SSF51735">
    <property type="entry name" value="NAD(P)-binding Rossmann-fold domains"/>
    <property type="match status" value="1"/>
</dbReference>
<dbReference type="CDD" id="cd12166">
    <property type="entry name" value="2-Hacid_dh_7"/>
    <property type="match status" value="1"/>
</dbReference>
<dbReference type="GO" id="GO:0016616">
    <property type="term" value="F:oxidoreductase activity, acting on the CH-OH group of donors, NAD or NADP as acceptor"/>
    <property type="evidence" value="ECO:0007669"/>
    <property type="project" value="UniProtKB-ARBA"/>
</dbReference>
<keyword evidence="2" id="KW-0520">NAD</keyword>
<dbReference type="InterPro" id="IPR029753">
    <property type="entry name" value="D-isomer_DH_CS"/>
</dbReference>
<dbReference type="AlphaFoldDB" id="A0A2I1P9C8"/>
<keyword evidence="5" id="KW-1185">Reference proteome</keyword>
<reference evidence="4 5" key="1">
    <citation type="submission" date="2017-12" db="EMBL/GenBank/DDBJ databases">
        <title>Phylogenetic diversity of female urinary microbiome.</title>
        <authorList>
            <person name="Thomas-White K."/>
            <person name="Wolfe A.J."/>
        </authorList>
    </citation>
    <scope>NUCLEOTIDE SEQUENCE [LARGE SCALE GENOMIC DNA]</scope>
    <source>
        <strain evidence="4 5">UMB1298</strain>
    </source>
</reference>
<evidence type="ECO:0000259" key="3">
    <source>
        <dbReference type="SMART" id="SM00997"/>
    </source>
</evidence>
<name>A0A2I1P9C8_9MICO</name>
<organism evidence="4 5">
    <name type="scientific">Kytococcus schroeteri</name>
    <dbReference type="NCBI Taxonomy" id="138300"/>
    <lineage>
        <taxon>Bacteria</taxon>
        <taxon>Bacillati</taxon>
        <taxon>Actinomycetota</taxon>
        <taxon>Actinomycetes</taxon>
        <taxon>Micrococcales</taxon>
        <taxon>Kytococcaceae</taxon>
        <taxon>Kytococcus</taxon>
    </lineage>
</organism>
<keyword evidence="1" id="KW-0560">Oxidoreductase</keyword>
<protein>
    <recommendedName>
        <fullName evidence="3">S-adenosyl-L-homocysteine hydrolase NAD binding domain-containing protein</fullName>
    </recommendedName>
</protein>
<evidence type="ECO:0000256" key="1">
    <source>
        <dbReference type="ARBA" id="ARBA00023002"/>
    </source>
</evidence>
<comment type="caution">
    <text evidence="4">The sequence shown here is derived from an EMBL/GenBank/DDBJ whole genome shotgun (WGS) entry which is preliminary data.</text>
</comment>
<dbReference type="InterPro" id="IPR036291">
    <property type="entry name" value="NAD(P)-bd_dom_sf"/>
</dbReference>
<dbReference type="Pfam" id="PF02826">
    <property type="entry name" value="2-Hacid_dh_C"/>
    <property type="match status" value="1"/>
</dbReference>
<dbReference type="PANTHER" id="PTHR43333">
    <property type="entry name" value="2-HACID_DH_C DOMAIN-CONTAINING PROTEIN"/>
    <property type="match status" value="1"/>
</dbReference>
<dbReference type="PANTHER" id="PTHR43333:SF1">
    <property type="entry name" value="D-ISOMER SPECIFIC 2-HYDROXYACID DEHYDROGENASE NAD-BINDING DOMAIN-CONTAINING PROTEIN"/>
    <property type="match status" value="1"/>
</dbReference>
<proteinExistence type="predicted"/>
<dbReference type="Gene3D" id="3.40.50.720">
    <property type="entry name" value="NAD(P)-binding Rossmann-like Domain"/>
    <property type="match status" value="2"/>
</dbReference>
<dbReference type="InterPro" id="IPR015878">
    <property type="entry name" value="Ado_hCys_hydrolase_NAD-bd"/>
</dbReference>
<feature type="domain" description="S-adenosyl-L-homocysteine hydrolase NAD binding" evidence="3">
    <location>
        <begin position="163"/>
        <end position="316"/>
    </location>
</feature>
<gene>
    <name evidence="4" type="ORF">CYJ76_08735</name>
</gene>
<dbReference type="Proteomes" id="UP000234206">
    <property type="component" value="Unassembled WGS sequence"/>
</dbReference>
<accession>A0A2I1P9C8</accession>
<sequence length="350" mass="37087">MGAVSTTSAATDPNLLPDDAREVTVSVPTAAWVQSLGGPEGRVTGAARTVHLEHWEGTTRRQDDPERPLVAAVPPQFSMTPGAVAEYATQPHLSWAWALSAGFDHLDKRLPATVGICNARGVHEESTADHALALTLVGLRSLETLRDAQVEGRWEVRTGPEWRARQTSLHEARVLVVGYGAIGKAIARRVAAFGAHVEAVATSARPGDEHVRAVHAIDDLHALLPQFDVVVLITPLTERTKGLMGAREMELMKPGALLVNVARGPVVDTDALVAAAGSGHIRAAVDVTAPEPLPEGHPLFSTPGVFVTPHLASATAGMEDRQLSLVGAQLQRLADGEALQNVVRTPQEQA</sequence>
<evidence type="ECO:0000313" key="4">
    <source>
        <dbReference type="EMBL" id="PKZ41249.1"/>
    </source>
</evidence>
<dbReference type="EMBL" id="PKIZ01000016">
    <property type="protein sequence ID" value="PKZ41249.1"/>
    <property type="molecule type" value="Genomic_DNA"/>
</dbReference>
<dbReference type="GO" id="GO:0051287">
    <property type="term" value="F:NAD binding"/>
    <property type="evidence" value="ECO:0007669"/>
    <property type="project" value="InterPro"/>
</dbReference>
<evidence type="ECO:0000313" key="5">
    <source>
        <dbReference type="Proteomes" id="UP000234206"/>
    </source>
</evidence>
<dbReference type="InterPro" id="IPR006140">
    <property type="entry name" value="D-isomer_DH_NAD-bd"/>
</dbReference>
<evidence type="ECO:0000256" key="2">
    <source>
        <dbReference type="ARBA" id="ARBA00023027"/>
    </source>
</evidence>